<feature type="domain" description="RING-type" evidence="3">
    <location>
        <begin position="180"/>
        <end position="222"/>
    </location>
</feature>
<dbReference type="AlphaFoldDB" id="A0A4S4N1P8"/>
<evidence type="ECO:0000259" key="3">
    <source>
        <dbReference type="PROSITE" id="PS50089"/>
    </source>
</evidence>
<dbReference type="GO" id="GO:0061630">
    <property type="term" value="F:ubiquitin protein ligase activity"/>
    <property type="evidence" value="ECO:0007669"/>
    <property type="project" value="InterPro"/>
</dbReference>
<proteinExistence type="predicted"/>
<dbReference type="Pfam" id="PF04641">
    <property type="entry name" value="Rtf2"/>
    <property type="match status" value="1"/>
</dbReference>
<dbReference type="Proteomes" id="UP000308730">
    <property type="component" value="Unassembled WGS sequence"/>
</dbReference>
<gene>
    <name evidence="4" type="ORF">EUX98_g1360</name>
</gene>
<dbReference type="OrthoDB" id="116827at2759"/>
<protein>
    <recommendedName>
        <fullName evidence="3">RING-type domain-containing protein</fullName>
    </recommendedName>
</protein>
<keyword evidence="5" id="KW-1185">Reference proteome</keyword>
<evidence type="ECO:0000256" key="1">
    <source>
        <dbReference type="PROSITE-ProRule" id="PRU00175"/>
    </source>
</evidence>
<evidence type="ECO:0000313" key="5">
    <source>
        <dbReference type="Proteomes" id="UP000308730"/>
    </source>
</evidence>
<dbReference type="PANTHER" id="PTHR13063">
    <property type="entry name" value="ENOS INTERACTING PROTEIN"/>
    <property type="match status" value="1"/>
</dbReference>
<dbReference type="SUPFAM" id="SSF57850">
    <property type="entry name" value="RING/U-box"/>
    <property type="match status" value="1"/>
</dbReference>
<dbReference type="PROSITE" id="PS50089">
    <property type="entry name" value="ZF_RING_2"/>
    <property type="match status" value="1"/>
</dbReference>
<keyword evidence="1" id="KW-0862">Zinc</keyword>
<accession>A0A4S4N1P8</accession>
<comment type="caution">
    <text evidence="4">The sequence shown here is derived from an EMBL/GenBank/DDBJ whole genome shotgun (WGS) entry which is preliminary data.</text>
</comment>
<dbReference type="InterPro" id="IPR001841">
    <property type="entry name" value="Znf_RING"/>
</dbReference>
<evidence type="ECO:0000256" key="2">
    <source>
        <dbReference type="SAM" id="MobiDB-lite"/>
    </source>
</evidence>
<dbReference type="GO" id="GO:0008270">
    <property type="term" value="F:zinc ion binding"/>
    <property type="evidence" value="ECO:0007669"/>
    <property type="project" value="UniProtKB-KW"/>
</dbReference>
<keyword evidence="1" id="KW-0479">Metal-binding</keyword>
<sequence>MKKQKARLSALKREAEEEKERAREQARERVLLEFERGQLGLAAPTTVSTTSGAESKDSRGIKRKFAFDSTTAETLAREAEETALREIEREQAEALKHKLPDFWLPSLTPTYTTSGPPTSLSDVKLQTTCRASRPSHALTRKNLIEVKFTLDTSGSESGSASSESTPTTSQHKEEDASPMCPSCKRGFSNSTLMFLMKPCGHVTCKTCTDSLVKPAKQCIQCDAILTDKDIIPLAREGTGYAAGGLAETSRKGVAFQG</sequence>
<feature type="region of interest" description="Disordered" evidence="2">
    <location>
        <begin position="1"/>
        <end position="25"/>
    </location>
</feature>
<reference evidence="4 5" key="1">
    <citation type="submission" date="2019-02" db="EMBL/GenBank/DDBJ databases">
        <title>Genome sequencing of the rare red list fungi Antrodiella citrinella (Flaviporus citrinellus).</title>
        <authorList>
            <person name="Buettner E."/>
            <person name="Kellner H."/>
        </authorList>
    </citation>
    <scope>NUCLEOTIDE SEQUENCE [LARGE SCALE GENOMIC DNA]</scope>
    <source>
        <strain evidence="4 5">DSM 108506</strain>
    </source>
</reference>
<dbReference type="GO" id="GO:0005634">
    <property type="term" value="C:nucleus"/>
    <property type="evidence" value="ECO:0007669"/>
    <property type="project" value="TreeGrafter"/>
</dbReference>
<organism evidence="4 5">
    <name type="scientific">Antrodiella citrinella</name>
    <dbReference type="NCBI Taxonomy" id="2447956"/>
    <lineage>
        <taxon>Eukaryota</taxon>
        <taxon>Fungi</taxon>
        <taxon>Dikarya</taxon>
        <taxon>Basidiomycota</taxon>
        <taxon>Agaricomycotina</taxon>
        <taxon>Agaricomycetes</taxon>
        <taxon>Polyporales</taxon>
        <taxon>Steccherinaceae</taxon>
        <taxon>Antrodiella</taxon>
    </lineage>
</organism>
<feature type="compositionally biased region" description="Low complexity" evidence="2">
    <location>
        <begin position="152"/>
        <end position="169"/>
    </location>
</feature>
<dbReference type="InterPro" id="IPR016818">
    <property type="entry name" value="NOSIP"/>
</dbReference>
<dbReference type="InterPro" id="IPR013083">
    <property type="entry name" value="Znf_RING/FYVE/PHD"/>
</dbReference>
<dbReference type="EMBL" id="SGPM01000014">
    <property type="protein sequence ID" value="THH32844.1"/>
    <property type="molecule type" value="Genomic_DNA"/>
</dbReference>
<feature type="region of interest" description="Disordered" evidence="2">
    <location>
        <begin position="152"/>
        <end position="180"/>
    </location>
</feature>
<evidence type="ECO:0000313" key="4">
    <source>
        <dbReference type="EMBL" id="THH32844.1"/>
    </source>
</evidence>
<keyword evidence="1" id="KW-0863">Zinc-finger</keyword>
<dbReference type="PANTHER" id="PTHR13063:SF10">
    <property type="entry name" value="NITRIC OXIDE SYNTHASE-INTERACTING PROTEIN"/>
    <property type="match status" value="1"/>
</dbReference>
<feature type="compositionally biased region" description="Basic and acidic residues" evidence="2">
    <location>
        <begin position="11"/>
        <end position="25"/>
    </location>
</feature>
<dbReference type="Gene3D" id="3.30.40.10">
    <property type="entry name" value="Zinc/RING finger domain, C3HC4 (zinc finger)"/>
    <property type="match status" value="1"/>
</dbReference>
<name>A0A4S4N1P8_9APHY</name>